<dbReference type="Gene3D" id="3.40.50.300">
    <property type="entry name" value="P-loop containing nucleotide triphosphate hydrolases"/>
    <property type="match status" value="1"/>
</dbReference>
<keyword evidence="1" id="KW-0175">Coiled coil</keyword>
<evidence type="ECO:0000313" key="3">
    <source>
        <dbReference type="Proteomes" id="UP001156670"/>
    </source>
</evidence>
<sequence>MKCFVKFVGVLDKDGGVHHVHFLRGLNIITGKSSTGKSAIIEIFDYCFGSEDYTVPEGEITKAASLYFTVLGFEGFDLVLARRPDDKHAFVREVESWTGDEPIFIDASLFQDGYFRPLKDFKDELGRYFSVKMDSVDEDDSYKTYTGRRSPTPSVRSFTSFMLQHQNLIANKHAVFYRFDEKEKREQVINHFKIFMGVSNQPYFVLSQRLEEMNQELRKLELSLPRRDEEKKKARSQIEHALEAYEAISGSAFVGMDAQGVLANPEQSLQRLTETTISIDANNSDFDKQRQDRDVRRSKILADLREMAKKKSALQKSVEFSAAFVTNADAIPLPGSADIAVSACPFCQSTENHIEHEANMLVEAIEWLNNELRISPYMRETFEAEEREIDNQLRLKRDELKAVQAEIDELDRQTAELARGRSLTELTIRAKTRVEATLELLISLSKVDSQPRINELRNSIKDVTAELAKFDVKQRMDDIRVFIDKEMKEIGANFDFEESYLPINLHFALDTFDLWHEQDGKKIFLRSMGSGANWLYCHLTLFLAMHRAFAAYSDKGCKIPPVLFLDQPTQVYFPNYLSDSGEEFDAEELAQGVGREGRVDDDLESVVKMYKELIRCCELASERYGVTPQIIVTDHADHLDLGNWNFDSFVRARWRSHGFIQFDS</sequence>
<dbReference type="EMBL" id="BSOB01000012">
    <property type="protein sequence ID" value="GLQ92805.1"/>
    <property type="molecule type" value="Genomic_DNA"/>
</dbReference>
<evidence type="ECO:0000313" key="2">
    <source>
        <dbReference type="EMBL" id="GLQ92805.1"/>
    </source>
</evidence>
<reference evidence="3" key="1">
    <citation type="journal article" date="2019" name="Int. J. Syst. Evol. Microbiol.">
        <title>The Global Catalogue of Microorganisms (GCM) 10K type strain sequencing project: providing services to taxonomists for standard genome sequencing and annotation.</title>
        <authorList>
            <consortium name="The Broad Institute Genomics Platform"/>
            <consortium name="The Broad Institute Genome Sequencing Center for Infectious Disease"/>
            <person name="Wu L."/>
            <person name="Ma J."/>
        </authorList>
    </citation>
    <scope>NUCLEOTIDE SEQUENCE [LARGE SCALE GENOMIC DNA]</scope>
    <source>
        <strain evidence="3">NBRC 111980</strain>
    </source>
</reference>
<comment type="caution">
    <text evidence="2">The sequence shown here is derived from an EMBL/GenBank/DDBJ whole genome shotgun (WGS) entry which is preliminary data.</text>
</comment>
<dbReference type="RefSeq" id="WP_284320542.1">
    <property type="nucleotide sequence ID" value="NZ_BSOB01000012.1"/>
</dbReference>
<dbReference type="Proteomes" id="UP001156670">
    <property type="component" value="Unassembled WGS sequence"/>
</dbReference>
<accession>A0ABQ5XQN1</accession>
<feature type="coiled-coil region" evidence="1">
    <location>
        <begin position="386"/>
        <end position="420"/>
    </location>
</feature>
<dbReference type="InterPro" id="IPR022205">
    <property type="entry name" value="DUF3732"/>
</dbReference>
<proteinExistence type="predicted"/>
<keyword evidence="3" id="KW-1185">Reference proteome</keyword>
<feature type="coiled-coil region" evidence="1">
    <location>
        <begin position="203"/>
        <end position="230"/>
    </location>
</feature>
<dbReference type="SUPFAM" id="SSF52540">
    <property type="entry name" value="P-loop containing nucleoside triphosphate hydrolases"/>
    <property type="match status" value="1"/>
</dbReference>
<dbReference type="InterPro" id="IPR027417">
    <property type="entry name" value="P-loop_NTPase"/>
</dbReference>
<dbReference type="Pfam" id="PF12532">
    <property type="entry name" value="DUF3732"/>
    <property type="match status" value="1"/>
</dbReference>
<protein>
    <submittedName>
        <fullName evidence="2">ATPase</fullName>
    </submittedName>
</protein>
<name>A0ABQ5XQN1_9GAMM</name>
<gene>
    <name evidence="2" type="ORF">GCM10007901_17560</name>
</gene>
<evidence type="ECO:0000256" key="1">
    <source>
        <dbReference type="SAM" id="Coils"/>
    </source>
</evidence>
<organism evidence="2 3">
    <name type="scientific">Dyella acidisoli</name>
    <dbReference type="NCBI Taxonomy" id="1867834"/>
    <lineage>
        <taxon>Bacteria</taxon>
        <taxon>Pseudomonadati</taxon>
        <taxon>Pseudomonadota</taxon>
        <taxon>Gammaproteobacteria</taxon>
        <taxon>Lysobacterales</taxon>
        <taxon>Rhodanobacteraceae</taxon>
        <taxon>Dyella</taxon>
    </lineage>
</organism>